<proteinExistence type="predicted"/>
<organism evidence="2 3">
    <name type="scientific">Hydnum rufescens UP504</name>
    <dbReference type="NCBI Taxonomy" id="1448309"/>
    <lineage>
        <taxon>Eukaryota</taxon>
        <taxon>Fungi</taxon>
        <taxon>Dikarya</taxon>
        <taxon>Basidiomycota</taxon>
        <taxon>Agaricomycotina</taxon>
        <taxon>Agaricomycetes</taxon>
        <taxon>Cantharellales</taxon>
        <taxon>Hydnaceae</taxon>
        <taxon>Hydnum</taxon>
    </lineage>
</organism>
<gene>
    <name evidence="2" type="ORF">BS47DRAFT_1343506</name>
</gene>
<protein>
    <submittedName>
        <fullName evidence="2">Uncharacterized protein</fullName>
    </submittedName>
</protein>
<feature type="region of interest" description="Disordered" evidence="1">
    <location>
        <begin position="36"/>
        <end position="61"/>
    </location>
</feature>
<feature type="compositionally biased region" description="Low complexity" evidence="1">
    <location>
        <begin position="122"/>
        <end position="134"/>
    </location>
</feature>
<feature type="region of interest" description="Disordered" evidence="1">
    <location>
        <begin position="202"/>
        <end position="277"/>
    </location>
</feature>
<evidence type="ECO:0000313" key="2">
    <source>
        <dbReference type="EMBL" id="KAF9514162.1"/>
    </source>
</evidence>
<dbReference type="Proteomes" id="UP000886523">
    <property type="component" value="Unassembled WGS sequence"/>
</dbReference>
<feature type="compositionally biased region" description="Low complexity" evidence="1">
    <location>
        <begin position="235"/>
        <end position="251"/>
    </location>
</feature>
<dbReference type="EMBL" id="MU128964">
    <property type="protein sequence ID" value="KAF9514162.1"/>
    <property type="molecule type" value="Genomic_DNA"/>
</dbReference>
<feature type="compositionally biased region" description="Polar residues" evidence="1">
    <location>
        <begin position="135"/>
        <end position="162"/>
    </location>
</feature>
<keyword evidence="3" id="KW-1185">Reference proteome</keyword>
<dbReference type="AlphaFoldDB" id="A0A9P6DUD5"/>
<evidence type="ECO:0000256" key="1">
    <source>
        <dbReference type="SAM" id="MobiDB-lite"/>
    </source>
</evidence>
<feature type="compositionally biased region" description="Basic and acidic residues" evidence="1">
    <location>
        <begin position="211"/>
        <end position="222"/>
    </location>
</feature>
<reference evidence="2" key="1">
    <citation type="journal article" date="2020" name="Nat. Commun.">
        <title>Large-scale genome sequencing of mycorrhizal fungi provides insights into the early evolution of symbiotic traits.</title>
        <authorList>
            <person name="Miyauchi S."/>
            <person name="Kiss E."/>
            <person name="Kuo A."/>
            <person name="Drula E."/>
            <person name="Kohler A."/>
            <person name="Sanchez-Garcia M."/>
            <person name="Morin E."/>
            <person name="Andreopoulos B."/>
            <person name="Barry K.W."/>
            <person name="Bonito G."/>
            <person name="Buee M."/>
            <person name="Carver A."/>
            <person name="Chen C."/>
            <person name="Cichocki N."/>
            <person name="Clum A."/>
            <person name="Culley D."/>
            <person name="Crous P.W."/>
            <person name="Fauchery L."/>
            <person name="Girlanda M."/>
            <person name="Hayes R.D."/>
            <person name="Keri Z."/>
            <person name="LaButti K."/>
            <person name="Lipzen A."/>
            <person name="Lombard V."/>
            <person name="Magnuson J."/>
            <person name="Maillard F."/>
            <person name="Murat C."/>
            <person name="Nolan M."/>
            <person name="Ohm R.A."/>
            <person name="Pangilinan J."/>
            <person name="Pereira M.F."/>
            <person name="Perotto S."/>
            <person name="Peter M."/>
            <person name="Pfister S."/>
            <person name="Riley R."/>
            <person name="Sitrit Y."/>
            <person name="Stielow J.B."/>
            <person name="Szollosi G."/>
            <person name="Zifcakova L."/>
            <person name="Stursova M."/>
            <person name="Spatafora J.W."/>
            <person name="Tedersoo L."/>
            <person name="Vaario L.M."/>
            <person name="Yamada A."/>
            <person name="Yan M."/>
            <person name="Wang P."/>
            <person name="Xu J."/>
            <person name="Bruns T."/>
            <person name="Baldrian P."/>
            <person name="Vilgalys R."/>
            <person name="Dunand C."/>
            <person name="Henrissat B."/>
            <person name="Grigoriev I.V."/>
            <person name="Hibbett D."/>
            <person name="Nagy L.G."/>
            <person name="Martin F.M."/>
        </authorList>
    </citation>
    <scope>NUCLEOTIDE SEQUENCE</scope>
    <source>
        <strain evidence="2">UP504</strain>
    </source>
</reference>
<feature type="compositionally biased region" description="Low complexity" evidence="1">
    <location>
        <begin position="261"/>
        <end position="274"/>
    </location>
</feature>
<comment type="caution">
    <text evidence="2">The sequence shown here is derived from an EMBL/GenBank/DDBJ whole genome shotgun (WGS) entry which is preliminary data.</text>
</comment>
<accession>A0A9P6DUD5</accession>
<feature type="compositionally biased region" description="Polar residues" evidence="1">
    <location>
        <begin position="46"/>
        <end position="61"/>
    </location>
</feature>
<sequence length="308" mass="33718">MKRKALLAPTSLSMSAAAAANAAPDGVNAFQLQARSTPTGRRDEMNNANGIGMGNTSRLRPTTHSNQTVILGPGGGGMNDVINGMDANKIQRTPIRQGFNSSNAGATCHARAFLLSTSRSRQQPQVQQQQQQQPRLSNSRDPNAPTSNQFSSSHRPQQQGQQFHDPENHQNHYIQQNQNQLQFQPIQNQNNQSGVQIDQRMFGATSDSGGEDSRHSDSERNNFHSNSTHARLRPQHQQQQQQQQQQPQQQHSNSFLPGPGPLLNPNLGGNTGNTDQLQASALGSNAKRGLPLYCLARSSYPYLTGFDI</sequence>
<evidence type="ECO:0000313" key="3">
    <source>
        <dbReference type="Proteomes" id="UP000886523"/>
    </source>
</evidence>
<name>A0A9P6DUD5_9AGAM</name>
<feature type="region of interest" description="Disordered" evidence="1">
    <location>
        <begin position="118"/>
        <end position="165"/>
    </location>
</feature>